<dbReference type="OrthoDB" id="1673781at2759"/>
<feature type="domain" description="HPt" evidence="3">
    <location>
        <begin position="37"/>
        <end position="140"/>
    </location>
</feature>
<gene>
    <name evidence="4" type="ORF">BGZ65_009979</name>
</gene>
<evidence type="ECO:0000256" key="2">
    <source>
        <dbReference type="SAM" id="MobiDB-lite"/>
    </source>
</evidence>
<feature type="modified residue" description="Phosphohistidine" evidence="1">
    <location>
        <position position="78"/>
    </location>
</feature>
<accession>A0A9P6II91</accession>
<dbReference type="EMBL" id="JAAAHW010010940">
    <property type="protein sequence ID" value="KAF9921916.1"/>
    <property type="molecule type" value="Genomic_DNA"/>
</dbReference>
<reference evidence="4" key="1">
    <citation type="journal article" date="2020" name="Fungal Divers.">
        <title>Resolving the Mortierellaceae phylogeny through synthesis of multi-gene phylogenetics and phylogenomics.</title>
        <authorList>
            <person name="Vandepol N."/>
            <person name="Liber J."/>
            <person name="Desiro A."/>
            <person name="Na H."/>
            <person name="Kennedy M."/>
            <person name="Barry K."/>
            <person name="Grigoriev I.V."/>
            <person name="Miller A.N."/>
            <person name="O'Donnell K."/>
            <person name="Stajich J.E."/>
            <person name="Bonito G."/>
        </authorList>
    </citation>
    <scope>NUCLEOTIDE SEQUENCE</scope>
    <source>
        <strain evidence="4">MES-2147</strain>
    </source>
</reference>
<dbReference type="SUPFAM" id="SSF47226">
    <property type="entry name" value="Histidine-containing phosphotransfer domain, HPT domain"/>
    <property type="match status" value="1"/>
</dbReference>
<sequence length="147" mass="16794">MAPRTEHPAPRREVEDNVDSDPETEEEEEEEESESDCESDDEIIDHATFDQLLLMDDDDDRDFSKSRTDFADMSRLGHFLKGSSAALGLVKIRGSCERLQHYGELKDAEGSATITDREAEDLIQALLVQMQKEYKEAQNYLTSLYED</sequence>
<dbReference type="Gene3D" id="1.20.120.160">
    <property type="entry name" value="HPT domain"/>
    <property type="match status" value="1"/>
</dbReference>
<dbReference type="GO" id="GO:0000160">
    <property type="term" value="P:phosphorelay signal transduction system"/>
    <property type="evidence" value="ECO:0007669"/>
    <property type="project" value="InterPro"/>
</dbReference>
<dbReference type="AlphaFoldDB" id="A0A9P6II91"/>
<dbReference type="Pfam" id="PF01627">
    <property type="entry name" value="Hpt"/>
    <property type="match status" value="1"/>
</dbReference>
<feature type="region of interest" description="Disordered" evidence="2">
    <location>
        <begin position="1"/>
        <end position="42"/>
    </location>
</feature>
<evidence type="ECO:0000313" key="4">
    <source>
        <dbReference type="EMBL" id="KAF9921916.1"/>
    </source>
</evidence>
<evidence type="ECO:0000313" key="5">
    <source>
        <dbReference type="Proteomes" id="UP000749646"/>
    </source>
</evidence>
<proteinExistence type="predicted"/>
<organism evidence="4 5">
    <name type="scientific">Modicella reniformis</name>
    <dbReference type="NCBI Taxonomy" id="1440133"/>
    <lineage>
        <taxon>Eukaryota</taxon>
        <taxon>Fungi</taxon>
        <taxon>Fungi incertae sedis</taxon>
        <taxon>Mucoromycota</taxon>
        <taxon>Mortierellomycotina</taxon>
        <taxon>Mortierellomycetes</taxon>
        <taxon>Mortierellales</taxon>
        <taxon>Mortierellaceae</taxon>
        <taxon>Modicella</taxon>
    </lineage>
</organism>
<dbReference type="InterPro" id="IPR036641">
    <property type="entry name" value="HPT_dom_sf"/>
</dbReference>
<keyword evidence="1" id="KW-0597">Phosphoprotein</keyword>
<protein>
    <recommendedName>
        <fullName evidence="3">HPt domain-containing protein</fullName>
    </recommendedName>
</protein>
<comment type="caution">
    <text evidence="4">The sequence shown here is derived from an EMBL/GenBank/DDBJ whole genome shotgun (WGS) entry which is preliminary data.</text>
</comment>
<dbReference type="PROSITE" id="PS50894">
    <property type="entry name" value="HPT"/>
    <property type="match status" value="1"/>
</dbReference>
<name>A0A9P6II91_9FUNG</name>
<feature type="compositionally biased region" description="Basic and acidic residues" evidence="2">
    <location>
        <begin position="1"/>
        <end position="15"/>
    </location>
</feature>
<keyword evidence="5" id="KW-1185">Reference proteome</keyword>
<evidence type="ECO:0000259" key="3">
    <source>
        <dbReference type="PROSITE" id="PS50894"/>
    </source>
</evidence>
<feature type="compositionally biased region" description="Acidic residues" evidence="2">
    <location>
        <begin position="16"/>
        <end position="42"/>
    </location>
</feature>
<evidence type="ECO:0000256" key="1">
    <source>
        <dbReference type="PROSITE-ProRule" id="PRU00110"/>
    </source>
</evidence>
<dbReference type="Proteomes" id="UP000749646">
    <property type="component" value="Unassembled WGS sequence"/>
</dbReference>
<dbReference type="InterPro" id="IPR008207">
    <property type="entry name" value="Sig_transdc_His_kin_Hpt_dom"/>
</dbReference>